<organism evidence="1 2">
    <name type="scientific">Desulfocurvibacter africanus PCS</name>
    <dbReference type="NCBI Taxonomy" id="1262666"/>
    <lineage>
        <taxon>Bacteria</taxon>
        <taxon>Pseudomonadati</taxon>
        <taxon>Thermodesulfobacteriota</taxon>
        <taxon>Desulfovibrionia</taxon>
        <taxon>Desulfovibrionales</taxon>
        <taxon>Desulfovibrionaceae</taxon>
        <taxon>Desulfocurvibacter</taxon>
    </lineage>
</organism>
<evidence type="ECO:0000313" key="1">
    <source>
        <dbReference type="EMBL" id="EMG37563.1"/>
    </source>
</evidence>
<dbReference type="PATRIC" id="fig|1262666.3.peg.1723"/>
<dbReference type="EMBL" id="AOSV01000017">
    <property type="protein sequence ID" value="EMG37563.1"/>
    <property type="molecule type" value="Genomic_DNA"/>
</dbReference>
<protein>
    <submittedName>
        <fullName evidence="1">Uncharacterized protein</fullName>
    </submittedName>
</protein>
<comment type="caution">
    <text evidence="1">The sequence shown here is derived from an EMBL/GenBank/DDBJ whole genome shotgun (WGS) entry which is preliminary data.</text>
</comment>
<gene>
    <name evidence="1" type="ORF">PCS_01702</name>
</gene>
<dbReference type="Proteomes" id="UP000011922">
    <property type="component" value="Unassembled WGS sequence"/>
</dbReference>
<sequence>MSPLLLFIISFLIFLIISAMGYGQIRKDFSRRYEELLGRYNFVEDGYSRVAGELDRERVRAKDLAKQVEELKLDIQDRDMILREVLPSANPTALDILVTKGLLTKRESEAKPAQGKDPLMVLVEKGRLTEDQAFEAQKLSERIAALHKV</sequence>
<name>M5Q2N4_DESAF</name>
<evidence type="ECO:0000313" key="2">
    <source>
        <dbReference type="Proteomes" id="UP000011922"/>
    </source>
</evidence>
<accession>M5Q2N4</accession>
<dbReference type="AlphaFoldDB" id="M5Q2N4"/>
<dbReference type="RefSeq" id="WP_005986099.1">
    <property type="nucleotide sequence ID" value="NZ_AOSV01000017.1"/>
</dbReference>
<reference evidence="1 2" key="1">
    <citation type="journal article" date="2013" name="Genome Announc.">
        <title>Draft Genome Sequence for Desulfovibrio africanus Strain PCS.</title>
        <authorList>
            <person name="Brown S.D."/>
            <person name="Utturkar S.M."/>
            <person name="Arkin A.P."/>
            <person name="Deutschbauer A.M."/>
            <person name="Elias D.A."/>
            <person name="Hazen T.C."/>
            <person name="Chakraborty R."/>
        </authorList>
    </citation>
    <scope>NUCLEOTIDE SEQUENCE [LARGE SCALE GENOMIC DNA]</scope>
    <source>
        <strain evidence="1 2">PCS</strain>
    </source>
</reference>
<proteinExistence type="predicted"/>